<feature type="domain" description="Acyl-CoA dehydrogenase/oxidase C-terminal" evidence="7">
    <location>
        <begin position="245"/>
        <end position="361"/>
    </location>
</feature>
<keyword evidence="5 6" id="KW-0560">Oxidoreductase</keyword>
<dbReference type="InterPro" id="IPR009100">
    <property type="entry name" value="AcylCoA_DH/oxidase_NM_dom_sf"/>
</dbReference>
<comment type="caution">
    <text evidence="10">The sequence shown here is derived from an EMBL/GenBank/DDBJ whole genome shotgun (WGS) entry which is preliminary data.</text>
</comment>
<sequence>MDTFARTDEQRDRLARLGELADRFMADAHAADEENRISERFVAALREFGYPAYPVPREWGGQGMTVYEMVLYQERIAQGDPATALGMGWHVSVLSELVQRKPWPDETIARICEDIVKRGALINKMASEAATGSPSRGGKPQTYAVQVPEGYRIHGRKTFATFSPVLDYFIVTAVMQDTGEMTEFLIPNGTEGLRIEPTWNMVGMRGTASHDLVLDGVVVPEEARVQRTSRQPTHAPNPFLLHVPACYLGIALAARREALKFAASYQPNSLDKPILYAPNVGQHLGSIDLELTAARHFLYAVAAKYDDGAYDPELYPAEMAAAKSFAVQTAISVVDKALRITGAHGLSMGHPLQRLYRDVRFGLSNPPMDDVTMRLLAQHAIREGEAMM</sequence>
<feature type="domain" description="Acyl-CoA oxidase/dehydrogenase middle" evidence="8">
    <location>
        <begin position="126"/>
        <end position="217"/>
    </location>
</feature>
<dbReference type="Pfam" id="PF02770">
    <property type="entry name" value="Acyl-CoA_dh_M"/>
    <property type="match status" value="1"/>
</dbReference>
<organism evidence="10 11">
    <name type="scientific">Thermobacillus xylanilyticus</name>
    <dbReference type="NCBI Taxonomy" id="76633"/>
    <lineage>
        <taxon>Bacteria</taxon>
        <taxon>Bacillati</taxon>
        <taxon>Bacillota</taxon>
        <taxon>Bacilli</taxon>
        <taxon>Bacillales</taxon>
        <taxon>Paenibacillaceae</taxon>
        <taxon>Thermobacillus</taxon>
    </lineage>
</organism>
<dbReference type="PANTHER" id="PTHR43884:SF25">
    <property type="entry name" value="ACYL-COA DEHYDROGENASE YDBM-RELATED"/>
    <property type="match status" value="1"/>
</dbReference>
<keyword evidence="4 6" id="KW-0274">FAD</keyword>
<evidence type="ECO:0000313" key="10">
    <source>
        <dbReference type="EMBL" id="CAG5078603.1"/>
    </source>
</evidence>
<evidence type="ECO:0000256" key="6">
    <source>
        <dbReference type="RuleBase" id="RU362125"/>
    </source>
</evidence>
<keyword evidence="11" id="KW-1185">Reference proteome</keyword>
<dbReference type="SUPFAM" id="SSF47203">
    <property type="entry name" value="Acyl-CoA dehydrogenase C-terminal domain-like"/>
    <property type="match status" value="1"/>
</dbReference>
<dbReference type="InterPro" id="IPR009075">
    <property type="entry name" value="AcylCo_DH/oxidase_C"/>
</dbReference>
<accession>A0ABM8V087</accession>
<name>A0ABM8V087_THEXY</name>
<dbReference type="InterPro" id="IPR006091">
    <property type="entry name" value="Acyl-CoA_Oxase/DH_mid-dom"/>
</dbReference>
<evidence type="ECO:0000256" key="5">
    <source>
        <dbReference type="ARBA" id="ARBA00023002"/>
    </source>
</evidence>
<evidence type="ECO:0000313" key="11">
    <source>
        <dbReference type="Proteomes" id="UP000681526"/>
    </source>
</evidence>
<comment type="cofactor">
    <cofactor evidence="1 6">
        <name>FAD</name>
        <dbReference type="ChEBI" id="CHEBI:57692"/>
    </cofactor>
</comment>
<comment type="similarity">
    <text evidence="2 6">Belongs to the acyl-CoA dehydrogenase family.</text>
</comment>
<dbReference type="PANTHER" id="PTHR43884">
    <property type="entry name" value="ACYL-COA DEHYDROGENASE"/>
    <property type="match status" value="1"/>
</dbReference>
<evidence type="ECO:0000259" key="7">
    <source>
        <dbReference type="Pfam" id="PF00441"/>
    </source>
</evidence>
<dbReference type="InterPro" id="IPR037069">
    <property type="entry name" value="AcylCoA_DH/ox_N_sf"/>
</dbReference>
<gene>
    <name evidence="10" type="primary">txxe 184-ydbM</name>
    <name evidence="10" type="ORF">TXXE_02400</name>
</gene>
<dbReference type="EMBL" id="CAJRAY010000009">
    <property type="protein sequence ID" value="CAG5078603.1"/>
    <property type="molecule type" value="Genomic_DNA"/>
</dbReference>
<dbReference type="InterPro" id="IPR036250">
    <property type="entry name" value="AcylCo_DH-like_C"/>
</dbReference>
<proteinExistence type="inferred from homology"/>
<dbReference type="Pfam" id="PF00441">
    <property type="entry name" value="Acyl-CoA_dh_1"/>
    <property type="match status" value="1"/>
</dbReference>
<feature type="domain" description="Acyl-CoA dehydrogenase/oxidase N-terminal" evidence="9">
    <location>
        <begin position="7"/>
        <end position="98"/>
    </location>
</feature>
<evidence type="ECO:0000256" key="2">
    <source>
        <dbReference type="ARBA" id="ARBA00009347"/>
    </source>
</evidence>
<evidence type="ECO:0000256" key="3">
    <source>
        <dbReference type="ARBA" id="ARBA00022630"/>
    </source>
</evidence>
<dbReference type="Gene3D" id="1.10.540.10">
    <property type="entry name" value="Acyl-CoA dehydrogenase/oxidase, N-terminal domain"/>
    <property type="match status" value="1"/>
</dbReference>
<dbReference type="PIRSF" id="PIRSF016578">
    <property type="entry name" value="HsaA"/>
    <property type="match status" value="1"/>
</dbReference>
<dbReference type="CDD" id="cd00567">
    <property type="entry name" value="ACAD"/>
    <property type="match status" value="1"/>
</dbReference>
<evidence type="ECO:0000256" key="4">
    <source>
        <dbReference type="ARBA" id="ARBA00022827"/>
    </source>
</evidence>
<keyword evidence="3 6" id="KW-0285">Flavoprotein</keyword>
<reference evidence="10 11" key="1">
    <citation type="submission" date="2021-04" db="EMBL/GenBank/DDBJ databases">
        <authorList>
            <person name="Rakotoarivonina H."/>
        </authorList>
    </citation>
    <scope>NUCLEOTIDE SEQUENCE [LARGE SCALE GENOMIC DNA]</scope>
    <source>
        <strain evidence="10 11">XE</strain>
    </source>
</reference>
<dbReference type="Gene3D" id="2.40.110.10">
    <property type="entry name" value="Butyryl-CoA Dehydrogenase, subunit A, domain 2"/>
    <property type="match status" value="1"/>
</dbReference>
<dbReference type="Proteomes" id="UP000681526">
    <property type="component" value="Unassembled WGS sequence"/>
</dbReference>
<evidence type="ECO:0000259" key="9">
    <source>
        <dbReference type="Pfam" id="PF02771"/>
    </source>
</evidence>
<dbReference type="Gene3D" id="1.20.140.10">
    <property type="entry name" value="Butyryl-CoA Dehydrogenase, subunit A, domain 3"/>
    <property type="match status" value="1"/>
</dbReference>
<protein>
    <submittedName>
        <fullName evidence="10">Acyl-CoA dehydrogenase YdbM</fullName>
    </submittedName>
</protein>
<dbReference type="SUPFAM" id="SSF56645">
    <property type="entry name" value="Acyl-CoA dehydrogenase NM domain-like"/>
    <property type="match status" value="1"/>
</dbReference>
<evidence type="ECO:0000259" key="8">
    <source>
        <dbReference type="Pfam" id="PF02770"/>
    </source>
</evidence>
<dbReference type="RefSeq" id="WP_213483310.1">
    <property type="nucleotide sequence ID" value="NZ_CAJRAY010000009.1"/>
</dbReference>
<dbReference type="InterPro" id="IPR046373">
    <property type="entry name" value="Acyl-CoA_Oxase/DH_mid-dom_sf"/>
</dbReference>
<dbReference type="Pfam" id="PF02771">
    <property type="entry name" value="Acyl-CoA_dh_N"/>
    <property type="match status" value="1"/>
</dbReference>
<dbReference type="InterPro" id="IPR013786">
    <property type="entry name" value="AcylCoA_DH/ox_N"/>
</dbReference>
<evidence type="ECO:0000256" key="1">
    <source>
        <dbReference type="ARBA" id="ARBA00001974"/>
    </source>
</evidence>